<gene>
    <name evidence="1" type="ORF">GA0061102_102756</name>
</gene>
<evidence type="ECO:0000313" key="1">
    <source>
        <dbReference type="EMBL" id="SCB38089.1"/>
    </source>
</evidence>
<evidence type="ECO:0000313" key="2">
    <source>
        <dbReference type="Proteomes" id="UP000199435"/>
    </source>
</evidence>
<dbReference type="Proteomes" id="UP000199435">
    <property type="component" value="Unassembled WGS sequence"/>
</dbReference>
<keyword evidence="2" id="KW-1185">Reference proteome</keyword>
<sequence>MSRITAALEGQLGRRILGPVEGLLEELMMVFLHDSRFGEMGRRSYIRYLFKKLLDGNGIRRVIGPRSIVSRL</sequence>
<protein>
    <submittedName>
        <fullName evidence="1">Uncharacterized protein</fullName>
    </submittedName>
</protein>
<name>A0A1C3WDH1_9HYPH</name>
<proteinExistence type="predicted"/>
<accession>A0A1C3WDH1</accession>
<organism evidence="1 2">
    <name type="scientific">Rhizobium miluonense</name>
    <dbReference type="NCBI Taxonomy" id="411945"/>
    <lineage>
        <taxon>Bacteria</taxon>
        <taxon>Pseudomonadati</taxon>
        <taxon>Pseudomonadota</taxon>
        <taxon>Alphaproteobacteria</taxon>
        <taxon>Hyphomicrobiales</taxon>
        <taxon>Rhizobiaceae</taxon>
        <taxon>Rhizobium/Agrobacterium group</taxon>
        <taxon>Rhizobium</taxon>
    </lineage>
</organism>
<dbReference type="AlphaFoldDB" id="A0A1C3WDH1"/>
<reference evidence="2" key="1">
    <citation type="submission" date="2016-08" db="EMBL/GenBank/DDBJ databases">
        <authorList>
            <person name="Varghese N."/>
            <person name="Submissions Spin"/>
        </authorList>
    </citation>
    <scope>NUCLEOTIDE SEQUENCE [LARGE SCALE GENOMIC DNA]</scope>
    <source>
        <strain evidence="2">HAMBI 2971</strain>
    </source>
</reference>
<dbReference type="EMBL" id="FMAH01000027">
    <property type="protein sequence ID" value="SCB38089.1"/>
    <property type="molecule type" value="Genomic_DNA"/>
</dbReference>